<evidence type="ECO:0000256" key="1">
    <source>
        <dbReference type="ARBA" id="ARBA00023239"/>
    </source>
</evidence>
<dbReference type="RefSeq" id="WP_002579164.1">
    <property type="nucleotide sequence ID" value="NZ_AP019716.1"/>
</dbReference>
<dbReference type="GO" id="GO:0008747">
    <property type="term" value="F:N-acetylneuraminate lyase activity"/>
    <property type="evidence" value="ECO:0007669"/>
    <property type="project" value="TreeGrafter"/>
</dbReference>
<feature type="active site" description="Proton donor/acceptor" evidence="4">
    <location>
        <position position="140"/>
    </location>
</feature>
<dbReference type="AlphaFoldDB" id="A0AAP9RC72"/>
<dbReference type="Pfam" id="PF00701">
    <property type="entry name" value="DHDPS"/>
    <property type="match status" value="1"/>
</dbReference>
<dbReference type="Proteomes" id="UP000515243">
    <property type="component" value="Chromosome 1"/>
</dbReference>
<accession>A0AAP9RC72</accession>
<proteinExistence type="inferred from homology"/>
<keyword evidence="2" id="KW-0704">Schiff base</keyword>
<keyword evidence="1 3" id="KW-0456">Lyase</keyword>
<dbReference type="InterPro" id="IPR020624">
    <property type="entry name" value="Schiff_base-form_aldolases_CS"/>
</dbReference>
<evidence type="ECO:0000313" key="6">
    <source>
        <dbReference type="EMBL" id="QMW89929.1"/>
    </source>
</evidence>
<dbReference type="PIRSF" id="PIRSF001365">
    <property type="entry name" value="DHDPS"/>
    <property type="match status" value="1"/>
</dbReference>
<dbReference type="InterPro" id="IPR002220">
    <property type="entry name" value="DapA-like"/>
</dbReference>
<dbReference type="PANTHER" id="PTHR42849">
    <property type="entry name" value="N-ACETYLNEURAMINATE LYASE"/>
    <property type="match status" value="1"/>
</dbReference>
<dbReference type="SUPFAM" id="SSF51569">
    <property type="entry name" value="Aldolase"/>
    <property type="match status" value="1"/>
</dbReference>
<dbReference type="PANTHER" id="PTHR42849:SF1">
    <property type="entry name" value="N-ACETYLNEURAMINATE LYASE"/>
    <property type="match status" value="1"/>
</dbReference>
<dbReference type="InterPro" id="IPR013785">
    <property type="entry name" value="Aldolase_TIM"/>
</dbReference>
<dbReference type="SMART" id="SM01130">
    <property type="entry name" value="DHDPS"/>
    <property type="match status" value="1"/>
</dbReference>
<gene>
    <name evidence="6" type="ORF">FF104_02895</name>
</gene>
<evidence type="ECO:0000256" key="5">
    <source>
        <dbReference type="PIRSR" id="PIRSR001365-2"/>
    </source>
</evidence>
<sequence length="309" mass="34383">MSKFDIKAFKGVIPAVLTVFDKEENIDEVGMRQLVSFLIDKGVNGLYLTGSTGEGFTMTSEERKKVVEIVIDETAGRVPVVVHVGAIGTKISIDLAKHAESVGADGISSVPPFYWKFNENQIIKYYEDIASSCSIPMIVYNVPLVGLLGMNAIKRLAKIENVKGIKYTALSQYEITQIKDEVGEEFLVYSGADEMAMSGLIAGADGIVGSFYNIMPELFINIYDAVKNKDLDEAQRLQKQAVEVIMYALQLPSFYAGMKVILKWMGINAGYCRRPFENLTEEDEVKFKEGFKKLKETYDLKGIDFIDAI</sequence>
<protein>
    <submittedName>
        <fullName evidence="6">Dihydrodipicolinate synthase family protein</fullName>
    </submittedName>
</protein>
<feature type="binding site" evidence="5">
    <location>
        <position position="52"/>
    </location>
    <ligand>
        <name>pyruvate</name>
        <dbReference type="ChEBI" id="CHEBI:15361"/>
    </ligand>
</feature>
<dbReference type="PRINTS" id="PR00146">
    <property type="entry name" value="DHPICSNTHASE"/>
</dbReference>
<dbReference type="GeneID" id="92943070"/>
<feature type="binding site" evidence="5">
    <location>
        <position position="208"/>
    </location>
    <ligand>
        <name>pyruvate</name>
        <dbReference type="ChEBI" id="CHEBI:15361"/>
    </ligand>
</feature>
<organism evidence="6 7">
    <name type="scientific">Clostridium butyricum</name>
    <dbReference type="NCBI Taxonomy" id="1492"/>
    <lineage>
        <taxon>Bacteria</taxon>
        <taxon>Bacillati</taxon>
        <taxon>Bacillota</taxon>
        <taxon>Clostridia</taxon>
        <taxon>Eubacteriales</taxon>
        <taxon>Clostridiaceae</taxon>
        <taxon>Clostridium</taxon>
    </lineage>
</organism>
<reference evidence="6 7" key="1">
    <citation type="submission" date="2019-05" db="EMBL/GenBank/DDBJ databases">
        <authorList>
            <person name="Schori C."/>
            <person name="Ahrens C."/>
        </authorList>
    </citation>
    <scope>NUCLEOTIDE SEQUENCE [LARGE SCALE GENOMIC DNA]</scope>
    <source>
        <strain evidence="6 7">DSM 10702</strain>
    </source>
</reference>
<dbReference type="Gene3D" id="3.20.20.70">
    <property type="entry name" value="Aldolase class I"/>
    <property type="match status" value="1"/>
</dbReference>
<dbReference type="PROSITE" id="PS00665">
    <property type="entry name" value="DHDPS_1"/>
    <property type="match status" value="1"/>
</dbReference>
<dbReference type="GO" id="GO:0005829">
    <property type="term" value="C:cytosol"/>
    <property type="evidence" value="ECO:0007669"/>
    <property type="project" value="TreeGrafter"/>
</dbReference>
<name>A0AAP9RC72_CLOBU</name>
<dbReference type="EMBL" id="CP040626">
    <property type="protein sequence ID" value="QMW89929.1"/>
    <property type="molecule type" value="Genomic_DNA"/>
</dbReference>
<comment type="similarity">
    <text evidence="3">Belongs to the DapA family.</text>
</comment>
<dbReference type="GO" id="GO:0019262">
    <property type="term" value="P:N-acetylneuraminate catabolic process"/>
    <property type="evidence" value="ECO:0007669"/>
    <property type="project" value="TreeGrafter"/>
</dbReference>
<evidence type="ECO:0000313" key="7">
    <source>
        <dbReference type="Proteomes" id="UP000515243"/>
    </source>
</evidence>
<evidence type="ECO:0000256" key="4">
    <source>
        <dbReference type="PIRSR" id="PIRSR001365-1"/>
    </source>
</evidence>
<evidence type="ECO:0000256" key="2">
    <source>
        <dbReference type="ARBA" id="ARBA00023270"/>
    </source>
</evidence>
<evidence type="ECO:0000256" key="3">
    <source>
        <dbReference type="PIRNR" id="PIRNR001365"/>
    </source>
</evidence>
<feature type="active site" description="Schiff-base intermediate with substrate" evidence="4">
    <location>
        <position position="166"/>
    </location>
</feature>